<evidence type="ECO:0000256" key="1">
    <source>
        <dbReference type="ARBA" id="ARBA00022443"/>
    </source>
</evidence>
<dbReference type="Proteomes" id="UP000298493">
    <property type="component" value="Unassembled WGS sequence"/>
</dbReference>
<name>A0A4Z1NVL7_9PEZI</name>
<evidence type="ECO:0000256" key="3">
    <source>
        <dbReference type="SAM" id="MobiDB-lite"/>
    </source>
</evidence>
<dbReference type="SUPFAM" id="SSF103657">
    <property type="entry name" value="BAR/IMD domain-like"/>
    <property type="match status" value="1"/>
</dbReference>
<dbReference type="PROSITE" id="PS51021">
    <property type="entry name" value="BAR"/>
    <property type="match status" value="1"/>
</dbReference>
<dbReference type="PANTHER" id="PTHR47174:SF2">
    <property type="entry name" value="SH3 DOMAIN SIGNALLING PROTEIN (AFU_ORTHOLOGUE AFUA_5G07670)"/>
    <property type="match status" value="1"/>
</dbReference>
<dbReference type="GO" id="GO:1990528">
    <property type="term" value="C:Rvs161p-Rvs167p complex"/>
    <property type="evidence" value="ECO:0007669"/>
    <property type="project" value="TreeGrafter"/>
</dbReference>
<dbReference type="GO" id="GO:0097320">
    <property type="term" value="P:plasma membrane tubulation"/>
    <property type="evidence" value="ECO:0007669"/>
    <property type="project" value="TreeGrafter"/>
</dbReference>
<dbReference type="Pfam" id="PF00018">
    <property type="entry name" value="SH3_1"/>
    <property type="match status" value="1"/>
</dbReference>
<dbReference type="PRINTS" id="PR00452">
    <property type="entry name" value="SH3DOMAIN"/>
</dbReference>
<dbReference type="FunFam" id="2.30.30.40:FF:000100">
    <property type="entry name" value="SH3 domain-containing YSC84-like protein 1"/>
    <property type="match status" value="1"/>
</dbReference>
<dbReference type="GO" id="GO:0008289">
    <property type="term" value="F:lipid binding"/>
    <property type="evidence" value="ECO:0007669"/>
    <property type="project" value="TreeGrafter"/>
</dbReference>
<dbReference type="Pfam" id="PF03114">
    <property type="entry name" value="BAR"/>
    <property type="match status" value="1"/>
</dbReference>
<dbReference type="PANTHER" id="PTHR47174">
    <property type="entry name" value="BRIDGING INTEGRATOR 3"/>
    <property type="match status" value="1"/>
</dbReference>
<dbReference type="EMBL" id="SNSC02000021">
    <property type="protein sequence ID" value="TID15097.1"/>
    <property type="molecule type" value="Genomic_DNA"/>
</dbReference>
<evidence type="ECO:0000313" key="7">
    <source>
        <dbReference type="Proteomes" id="UP000298493"/>
    </source>
</evidence>
<keyword evidence="1 2" id="KW-0728">SH3 domain</keyword>
<feature type="domain" description="SH3" evidence="4">
    <location>
        <begin position="395"/>
        <end position="456"/>
    </location>
</feature>
<dbReference type="InterPro" id="IPR036028">
    <property type="entry name" value="SH3-like_dom_sf"/>
</dbReference>
<feature type="region of interest" description="Disordered" evidence="3">
    <location>
        <begin position="310"/>
        <end position="341"/>
    </location>
</feature>
<reference evidence="6 7" key="1">
    <citation type="submission" date="2019-04" db="EMBL/GenBank/DDBJ databases">
        <title>High contiguity whole genome sequence and gene annotation resource for two Venturia nashicola isolates.</title>
        <authorList>
            <person name="Prokchorchik M."/>
            <person name="Won K."/>
            <person name="Lee Y."/>
            <person name="Choi E.D."/>
            <person name="Segonzac C."/>
            <person name="Sohn K.H."/>
        </authorList>
    </citation>
    <scope>NUCLEOTIDE SEQUENCE [LARGE SCALE GENOMIC DNA]</scope>
    <source>
        <strain evidence="6 7">PRI2</strain>
    </source>
</reference>
<dbReference type="GO" id="GO:0006897">
    <property type="term" value="P:endocytosis"/>
    <property type="evidence" value="ECO:0007669"/>
    <property type="project" value="InterPro"/>
</dbReference>
<evidence type="ECO:0000256" key="2">
    <source>
        <dbReference type="PROSITE-ProRule" id="PRU00192"/>
    </source>
</evidence>
<dbReference type="Gene3D" id="2.30.30.40">
    <property type="entry name" value="SH3 Domains"/>
    <property type="match status" value="1"/>
</dbReference>
<evidence type="ECO:0000259" key="4">
    <source>
        <dbReference type="PROSITE" id="PS50002"/>
    </source>
</evidence>
<dbReference type="SUPFAM" id="SSF50044">
    <property type="entry name" value="SH3-domain"/>
    <property type="match status" value="1"/>
</dbReference>
<protein>
    <submittedName>
        <fullName evidence="6">Mitochondrial phosphate carrier protein 2</fullName>
    </submittedName>
</protein>
<proteinExistence type="predicted"/>
<dbReference type="AlphaFoldDB" id="A0A4Z1NVL7"/>
<feature type="domain" description="BAR" evidence="5">
    <location>
        <begin position="6"/>
        <end position="263"/>
    </location>
</feature>
<dbReference type="GO" id="GO:0030479">
    <property type="term" value="C:actin cortical patch"/>
    <property type="evidence" value="ECO:0007669"/>
    <property type="project" value="TreeGrafter"/>
</dbReference>
<organism evidence="6 7">
    <name type="scientific">Venturia nashicola</name>
    <dbReference type="NCBI Taxonomy" id="86259"/>
    <lineage>
        <taxon>Eukaryota</taxon>
        <taxon>Fungi</taxon>
        <taxon>Dikarya</taxon>
        <taxon>Ascomycota</taxon>
        <taxon>Pezizomycotina</taxon>
        <taxon>Dothideomycetes</taxon>
        <taxon>Pleosporomycetidae</taxon>
        <taxon>Venturiales</taxon>
        <taxon>Venturiaceae</taxon>
        <taxon>Venturia</taxon>
    </lineage>
</organism>
<accession>A0A4Z1NVL7</accession>
<dbReference type="SMART" id="SM00326">
    <property type="entry name" value="SH3"/>
    <property type="match status" value="1"/>
</dbReference>
<dbReference type="GO" id="GO:0051666">
    <property type="term" value="P:actin cortical patch localization"/>
    <property type="evidence" value="ECO:0007669"/>
    <property type="project" value="InterPro"/>
</dbReference>
<dbReference type="InterPro" id="IPR001452">
    <property type="entry name" value="SH3_domain"/>
</dbReference>
<comment type="caution">
    <text evidence="6">The sequence shown here is derived from an EMBL/GenBank/DDBJ whole genome shotgun (WGS) entry which is preliminary data.</text>
</comment>
<dbReference type="STRING" id="86259.A0A4Z1NVL7"/>
<dbReference type="InterPro" id="IPR004148">
    <property type="entry name" value="BAR_dom"/>
</dbReference>
<dbReference type="Gene3D" id="1.20.1270.60">
    <property type="entry name" value="Arfaptin homology (AH) domain/BAR domain"/>
    <property type="match status" value="1"/>
</dbReference>
<dbReference type="OrthoDB" id="10255128at2759"/>
<evidence type="ECO:0000259" key="5">
    <source>
        <dbReference type="PROSITE" id="PS51021"/>
    </source>
</evidence>
<dbReference type="GO" id="GO:0043332">
    <property type="term" value="C:mating projection tip"/>
    <property type="evidence" value="ECO:0007669"/>
    <property type="project" value="TreeGrafter"/>
</dbReference>
<evidence type="ECO:0000313" key="6">
    <source>
        <dbReference type="EMBL" id="TID15097.1"/>
    </source>
</evidence>
<gene>
    <name evidence="6" type="ORF">E6O75_ATG08350</name>
</gene>
<dbReference type="GO" id="GO:0031097">
    <property type="term" value="C:medial cortex"/>
    <property type="evidence" value="ECO:0007669"/>
    <property type="project" value="TreeGrafter"/>
</dbReference>
<dbReference type="InterPro" id="IPR046982">
    <property type="entry name" value="BIN3/RVS161-like"/>
</dbReference>
<dbReference type="InterPro" id="IPR027267">
    <property type="entry name" value="AH/BAR_dom_sf"/>
</dbReference>
<dbReference type="CDD" id="cd07599">
    <property type="entry name" value="BAR_Rvs167p"/>
    <property type="match status" value="1"/>
</dbReference>
<sequence>MQKMQRKFGVFLPRTADDAQVAMLLADFEAADRMLEALIDGSKAWRDAWSDILNRQSAMLSDYLSIYSHIVTAEGSEDASHALTPRSTLERVNVLKSHYMELKTDMLAEVAMVDKRIIEPAKDAKASVKQYKKVIKKREDRKLDYERYKSRAEAVEKKTSRSDRENTALAKHKIDLDSATAVYQDADEKLRSTLPQMTTATYSILPHLLNAQIMIQNTLLAQLYTTLHNFSQDHGFQSPPPEAEEIMATFEQDFTSLRLEVESSFKMLTHGKAVHQPMALGHEPKSYSGLAIRSKTTHAIEERRTVKPIRRPSGVGGVDGPESPPMLRIESKPSPGRLTPVSTYSERNGSGYFQNNKQLANRASSNSLATTISNQSIAAKKKPPPPPPPKRIASHQFEYVIALYDFDGESAGDLSFREGDRIRIVKKTQNQEDWWEGEKGGVQGAFPANYCKKAPLAGR</sequence>
<keyword evidence="7" id="KW-1185">Reference proteome</keyword>
<dbReference type="PROSITE" id="PS50002">
    <property type="entry name" value="SH3"/>
    <property type="match status" value="1"/>
</dbReference>